<protein>
    <submittedName>
        <fullName evidence="3">Glycerophosphoryl diester phosphodiesterase</fullName>
    </submittedName>
</protein>
<proteinExistence type="predicted"/>
<name>A0A5S9F4V7_UABAM</name>
<dbReference type="Proteomes" id="UP000326354">
    <property type="component" value="Chromosome"/>
</dbReference>
<evidence type="ECO:0000313" key="4">
    <source>
        <dbReference type="Proteomes" id="UP000326354"/>
    </source>
</evidence>
<dbReference type="KEGG" id="uam:UABAM_04344"/>
<reference evidence="3 4" key="1">
    <citation type="submission" date="2019-08" db="EMBL/GenBank/DDBJ databases">
        <title>Complete genome sequence of Candidatus Uab amorphum.</title>
        <authorList>
            <person name="Shiratori T."/>
            <person name="Suzuki S."/>
            <person name="Kakizawa Y."/>
            <person name="Ishida K."/>
        </authorList>
    </citation>
    <scope>NUCLEOTIDE SEQUENCE [LARGE SCALE GENOMIC DNA]</scope>
    <source>
        <strain evidence="3 4">SRT547</strain>
    </source>
</reference>
<evidence type="ECO:0000259" key="2">
    <source>
        <dbReference type="PROSITE" id="PS51704"/>
    </source>
</evidence>
<dbReference type="PANTHER" id="PTHR46211">
    <property type="entry name" value="GLYCEROPHOSPHORYL DIESTER PHOSPHODIESTERASE"/>
    <property type="match status" value="1"/>
</dbReference>
<dbReference type="OrthoDB" id="238714at2"/>
<dbReference type="InterPro" id="IPR017946">
    <property type="entry name" value="PLC-like_Pdiesterase_TIM-brl"/>
</dbReference>
<dbReference type="PANTHER" id="PTHR46211:SF1">
    <property type="entry name" value="GLYCEROPHOSPHODIESTER PHOSPHODIESTERASE, CYTOPLASMIC"/>
    <property type="match status" value="1"/>
</dbReference>
<dbReference type="AlphaFoldDB" id="A0A5S9F4V7"/>
<dbReference type="EMBL" id="AP019860">
    <property type="protein sequence ID" value="BBM85958.1"/>
    <property type="molecule type" value="Genomic_DNA"/>
</dbReference>
<keyword evidence="4" id="KW-1185">Reference proteome</keyword>
<sequence>MKKYITLLVILLSISVHAQHNPFLYGQKQPFEVLAIAHRGASAYAPENTMVAFKKAIAMGAHMFELDTHVSKDGVVIVFHDDVLTKCTDVAKVFPDRDTYFVNDFTYDELQKLDAGSWFVKKMEKINYTKEERKLITEEDVAFYVSGKVKIPRLQDVLKFAKKNSCYVNIEIKSIAQFYPDIAKKVVSLVEKEQVENQVIISSFDHYEIVKCKKYNAKIATAALCSARIFKPGTYCKSIQADAANLKLVTFGFHSIRFRNNGQLPLEPVQNSIKEGIKTNVWTVNDPKQMEVLIRSGVRGIISDYPNRIVRIINHLKEE</sequence>
<dbReference type="SUPFAM" id="SSF51695">
    <property type="entry name" value="PLC-like phosphodiesterases"/>
    <property type="match status" value="1"/>
</dbReference>
<evidence type="ECO:0000256" key="1">
    <source>
        <dbReference type="SAM" id="SignalP"/>
    </source>
</evidence>
<feature type="chain" id="PRO_5024876617" evidence="1">
    <location>
        <begin position="19"/>
        <end position="319"/>
    </location>
</feature>
<evidence type="ECO:0000313" key="3">
    <source>
        <dbReference type="EMBL" id="BBM85958.1"/>
    </source>
</evidence>
<feature type="domain" description="GP-PDE" evidence="2">
    <location>
        <begin position="33"/>
        <end position="313"/>
    </location>
</feature>
<feature type="signal peptide" evidence="1">
    <location>
        <begin position="1"/>
        <end position="18"/>
    </location>
</feature>
<keyword evidence="1" id="KW-0732">Signal</keyword>
<dbReference type="PROSITE" id="PS51704">
    <property type="entry name" value="GP_PDE"/>
    <property type="match status" value="1"/>
</dbReference>
<dbReference type="Gene3D" id="3.20.20.190">
    <property type="entry name" value="Phosphatidylinositol (PI) phosphodiesterase"/>
    <property type="match status" value="1"/>
</dbReference>
<accession>A0A5S9F4V7</accession>
<dbReference type="GO" id="GO:0006629">
    <property type="term" value="P:lipid metabolic process"/>
    <property type="evidence" value="ECO:0007669"/>
    <property type="project" value="InterPro"/>
</dbReference>
<dbReference type="GO" id="GO:0008081">
    <property type="term" value="F:phosphoric diester hydrolase activity"/>
    <property type="evidence" value="ECO:0007669"/>
    <property type="project" value="InterPro"/>
</dbReference>
<dbReference type="PROSITE" id="PS50007">
    <property type="entry name" value="PIPLC_X_DOMAIN"/>
    <property type="match status" value="1"/>
</dbReference>
<gene>
    <name evidence="3" type="ORF">UABAM_04344</name>
</gene>
<organism evidence="3 4">
    <name type="scientific">Uabimicrobium amorphum</name>
    <dbReference type="NCBI Taxonomy" id="2596890"/>
    <lineage>
        <taxon>Bacteria</taxon>
        <taxon>Pseudomonadati</taxon>
        <taxon>Planctomycetota</taxon>
        <taxon>Candidatus Uabimicrobiia</taxon>
        <taxon>Candidatus Uabimicrobiales</taxon>
        <taxon>Candidatus Uabimicrobiaceae</taxon>
        <taxon>Candidatus Uabimicrobium</taxon>
    </lineage>
</organism>
<dbReference type="Pfam" id="PF03009">
    <property type="entry name" value="GDPD"/>
    <property type="match status" value="1"/>
</dbReference>
<dbReference type="InterPro" id="IPR030395">
    <property type="entry name" value="GP_PDE_dom"/>
</dbReference>
<dbReference type="RefSeq" id="WP_151970041.1">
    <property type="nucleotide sequence ID" value="NZ_AP019860.1"/>
</dbReference>